<evidence type="ECO:0000313" key="1">
    <source>
        <dbReference type="EMBL" id="TDL14355.1"/>
    </source>
</evidence>
<dbReference type="InterPro" id="IPR036910">
    <property type="entry name" value="HMG_box_dom_sf"/>
</dbReference>
<protein>
    <submittedName>
        <fullName evidence="1">Uncharacterized protein</fullName>
    </submittedName>
</protein>
<sequence length="207" mass="24444">MLSPRNLTEPLRLAELRRAPSAWQFYFREWIERWQLERRTNLNIRKLRVAEAAKEARQQYWDLTTEQREPYERREHEALAAYTDGVKDPVGAFTSMILELMPDIGPTFVRSYVHKHYGTFRDRMDDPVVQFLLEDASMPYPKPITKLPILDDATPSPPLNHAASNDEENRTLRGRLVSLTQKIVKTVKDDFDRICNDLEENIRRLFE</sequence>
<dbReference type="STRING" id="50990.A0A4Y7PGB3"/>
<accession>A0A4Y7PGB3</accession>
<dbReference type="VEuPathDB" id="FungiDB:BD410DRAFT_846100"/>
<dbReference type="Gene3D" id="1.10.30.10">
    <property type="entry name" value="High mobility group box domain"/>
    <property type="match status" value="1"/>
</dbReference>
<keyword evidence="2" id="KW-1185">Reference proteome</keyword>
<dbReference type="EMBL" id="ML170349">
    <property type="protein sequence ID" value="TDL14355.1"/>
    <property type="molecule type" value="Genomic_DNA"/>
</dbReference>
<dbReference type="Proteomes" id="UP000294933">
    <property type="component" value="Unassembled WGS sequence"/>
</dbReference>
<proteinExistence type="predicted"/>
<dbReference type="OrthoDB" id="5550281at2759"/>
<organism evidence="1 2">
    <name type="scientific">Rickenella mellea</name>
    <dbReference type="NCBI Taxonomy" id="50990"/>
    <lineage>
        <taxon>Eukaryota</taxon>
        <taxon>Fungi</taxon>
        <taxon>Dikarya</taxon>
        <taxon>Basidiomycota</taxon>
        <taxon>Agaricomycotina</taxon>
        <taxon>Agaricomycetes</taxon>
        <taxon>Hymenochaetales</taxon>
        <taxon>Rickenellaceae</taxon>
        <taxon>Rickenella</taxon>
    </lineage>
</organism>
<reference evidence="1 2" key="1">
    <citation type="submission" date="2018-06" db="EMBL/GenBank/DDBJ databases">
        <title>A transcriptomic atlas of mushroom development highlights an independent origin of complex multicellularity.</title>
        <authorList>
            <consortium name="DOE Joint Genome Institute"/>
            <person name="Krizsan K."/>
            <person name="Almasi E."/>
            <person name="Merenyi Z."/>
            <person name="Sahu N."/>
            <person name="Viragh M."/>
            <person name="Koszo T."/>
            <person name="Mondo S."/>
            <person name="Kiss B."/>
            <person name="Balint B."/>
            <person name="Kues U."/>
            <person name="Barry K."/>
            <person name="Hegedus J.C."/>
            <person name="Henrissat B."/>
            <person name="Johnson J."/>
            <person name="Lipzen A."/>
            <person name="Ohm R."/>
            <person name="Nagy I."/>
            <person name="Pangilinan J."/>
            <person name="Yan J."/>
            <person name="Xiong Y."/>
            <person name="Grigoriev I.V."/>
            <person name="Hibbett D.S."/>
            <person name="Nagy L.G."/>
        </authorList>
    </citation>
    <scope>NUCLEOTIDE SEQUENCE [LARGE SCALE GENOMIC DNA]</scope>
    <source>
        <strain evidence="1 2">SZMC22713</strain>
    </source>
</reference>
<gene>
    <name evidence="1" type="ORF">BD410DRAFT_846100</name>
</gene>
<dbReference type="SUPFAM" id="SSF47095">
    <property type="entry name" value="HMG-box"/>
    <property type="match status" value="1"/>
</dbReference>
<dbReference type="AlphaFoldDB" id="A0A4Y7PGB3"/>
<name>A0A4Y7PGB3_9AGAM</name>
<evidence type="ECO:0000313" key="2">
    <source>
        <dbReference type="Proteomes" id="UP000294933"/>
    </source>
</evidence>